<feature type="transmembrane region" description="Helical" evidence="6">
    <location>
        <begin position="245"/>
        <end position="266"/>
    </location>
</feature>
<feature type="transmembrane region" description="Helical" evidence="6">
    <location>
        <begin position="286"/>
        <end position="307"/>
    </location>
</feature>
<dbReference type="NCBIfam" id="TIGR00704">
    <property type="entry name" value="NaPi_cotrn_rel"/>
    <property type="match status" value="1"/>
</dbReference>
<evidence type="ECO:0000256" key="1">
    <source>
        <dbReference type="ARBA" id="ARBA00004651"/>
    </source>
</evidence>
<dbReference type="Proteomes" id="UP000285138">
    <property type="component" value="Unassembled WGS sequence"/>
</dbReference>
<dbReference type="Pfam" id="PF02690">
    <property type="entry name" value="Na_Pi_cotrans"/>
    <property type="match status" value="2"/>
</dbReference>
<dbReference type="PANTHER" id="PTHR10010">
    <property type="entry name" value="SOLUTE CARRIER FAMILY 34 SODIUM PHOSPHATE , MEMBER 2-RELATED"/>
    <property type="match status" value="1"/>
</dbReference>
<comment type="caution">
    <text evidence="7">The sequence shown here is derived from an EMBL/GenBank/DDBJ whole genome shotgun (WGS) entry which is preliminary data.</text>
</comment>
<keyword evidence="3 6" id="KW-0812">Transmembrane</keyword>
<evidence type="ECO:0000256" key="2">
    <source>
        <dbReference type="ARBA" id="ARBA00022475"/>
    </source>
</evidence>
<feature type="transmembrane region" description="Helical" evidence="6">
    <location>
        <begin position="185"/>
        <end position="206"/>
    </location>
</feature>
<evidence type="ECO:0000313" key="8">
    <source>
        <dbReference type="Proteomes" id="UP000285138"/>
    </source>
</evidence>
<reference evidence="7 8" key="1">
    <citation type="submission" date="2018-08" db="EMBL/GenBank/DDBJ databases">
        <title>The metabolism and importance of syntrophic acetate oxidation coupled to methane or sulfide production in haloalkaline environments.</title>
        <authorList>
            <person name="Timmers P.H.A."/>
            <person name="Vavourakis C.D."/>
            <person name="Sorokin D.Y."/>
            <person name="Sinninghe Damste J.S."/>
            <person name="Muyzer G."/>
            <person name="Stams A.J.M."/>
            <person name="Plugge C.M."/>
        </authorList>
    </citation>
    <scope>NUCLEOTIDE SEQUENCE [LARGE SCALE GENOMIC DNA]</scope>
    <source>
        <strain evidence="7">MSAO_Bac1</strain>
    </source>
</reference>
<dbReference type="EMBL" id="QZAA01000160">
    <property type="protein sequence ID" value="RQD75408.1"/>
    <property type="molecule type" value="Genomic_DNA"/>
</dbReference>
<evidence type="ECO:0000256" key="4">
    <source>
        <dbReference type="ARBA" id="ARBA00022989"/>
    </source>
</evidence>
<dbReference type="NCBIfam" id="NF037997">
    <property type="entry name" value="Na_Pi_symport"/>
    <property type="match status" value="1"/>
</dbReference>
<dbReference type="AlphaFoldDB" id="A0A424YDZ7"/>
<evidence type="ECO:0000256" key="5">
    <source>
        <dbReference type="ARBA" id="ARBA00023136"/>
    </source>
</evidence>
<evidence type="ECO:0000313" key="7">
    <source>
        <dbReference type="EMBL" id="RQD75408.1"/>
    </source>
</evidence>
<proteinExistence type="predicted"/>
<keyword evidence="4 6" id="KW-1133">Transmembrane helix</keyword>
<dbReference type="GO" id="GO:0005886">
    <property type="term" value="C:plasma membrane"/>
    <property type="evidence" value="ECO:0007669"/>
    <property type="project" value="UniProtKB-SubCell"/>
</dbReference>
<organism evidence="7 8">
    <name type="scientific">Candidatus Syntrophonatronum acetioxidans</name>
    <dbReference type="NCBI Taxonomy" id="1795816"/>
    <lineage>
        <taxon>Bacteria</taxon>
        <taxon>Bacillati</taxon>
        <taxon>Bacillota</taxon>
        <taxon>Clostridia</taxon>
        <taxon>Eubacteriales</taxon>
        <taxon>Syntrophomonadaceae</taxon>
        <taxon>Candidatus Syntrophonatronum</taxon>
    </lineage>
</organism>
<accession>A0A424YDZ7</accession>
<feature type="transmembrane region" description="Helical" evidence="6">
    <location>
        <begin position="46"/>
        <end position="71"/>
    </location>
</feature>
<evidence type="ECO:0000256" key="6">
    <source>
        <dbReference type="SAM" id="Phobius"/>
    </source>
</evidence>
<dbReference type="InterPro" id="IPR003841">
    <property type="entry name" value="Na/Pi_transpt"/>
</dbReference>
<keyword evidence="5 6" id="KW-0472">Membrane</keyword>
<feature type="transmembrane region" description="Helical" evidence="6">
    <location>
        <begin position="135"/>
        <end position="153"/>
    </location>
</feature>
<feature type="transmembrane region" description="Helical" evidence="6">
    <location>
        <begin position="212"/>
        <end position="233"/>
    </location>
</feature>
<sequence>MVNWWGLTFSLLTFIAGLHIMSSGFKLAAGQKLKDFLKLLTFNPLLGVFTGALVTLILQSSSITTVMVVGLVNTGLLNLKQGISIIVGANIGTTVTGQILSFSLIKSAYPLTALGGVILLLFRSRFKRLRGIGKGLIGLGMLFGGLDGMSLALKPLRESTFILSLLIQAGEVPVKGILMGALSTLFLQSSGAVMGIMLALAMQGIVSLPASISIILGADMGTCITSLIASLGTNIHARRTALAHLIFNIIGAFCLLLIFDPFVTLIKIISSELPRQVANAHTMYNLFNTLIIIPFINQFTRLVTYLIPNGRGY</sequence>
<feature type="transmembrane region" description="Helical" evidence="6">
    <location>
        <begin position="107"/>
        <end position="123"/>
    </location>
</feature>
<dbReference type="GO" id="GO:0044341">
    <property type="term" value="P:sodium-dependent phosphate transport"/>
    <property type="evidence" value="ECO:0007669"/>
    <property type="project" value="InterPro"/>
</dbReference>
<evidence type="ECO:0000256" key="3">
    <source>
        <dbReference type="ARBA" id="ARBA00022692"/>
    </source>
</evidence>
<protein>
    <submittedName>
        <fullName evidence="7">Na/Pi cotransporter family protein</fullName>
    </submittedName>
</protein>
<name>A0A424YDZ7_9FIRM</name>
<comment type="subcellular location">
    <subcellularLocation>
        <location evidence="1">Cell membrane</location>
        <topology evidence="1">Multi-pass membrane protein</topology>
    </subcellularLocation>
</comment>
<gene>
    <name evidence="7" type="ORF">D5R97_06030</name>
</gene>
<keyword evidence="2" id="KW-1003">Cell membrane</keyword>
<dbReference type="PANTHER" id="PTHR10010:SF46">
    <property type="entry name" value="SODIUM-DEPENDENT PHOSPHATE TRANSPORT PROTEIN 2B"/>
    <property type="match status" value="1"/>
</dbReference>
<dbReference type="GO" id="GO:0005436">
    <property type="term" value="F:sodium:phosphate symporter activity"/>
    <property type="evidence" value="ECO:0007669"/>
    <property type="project" value="InterPro"/>
</dbReference>
<dbReference type="InterPro" id="IPR004633">
    <property type="entry name" value="NaPi_cotrn-rel/YqeW-like"/>
</dbReference>